<comment type="subcellular location">
    <subcellularLocation>
        <location evidence="1">Membrane</location>
        <topology evidence="1">Multi-pass membrane protein</topology>
    </subcellularLocation>
</comment>
<dbReference type="Pfam" id="PF03006">
    <property type="entry name" value="HlyIII"/>
    <property type="match status" value="2"/>
</dbReference>
<dbReference type="AlphaFoldDB" id="A0AAE0CA49"/>
<keyword evidence="4 8" id="KW-1133">Transmembrane helix</keyword>
<gene>
    <name evidence="9" type="ORF">CYMTET_39403</name>
</gene>
<dbReference type="GO" id="GO:0038023">
    <property type="term" value="F:signaling receptor activity"/>
    <property type="evidence" value="ECO:0007669"/>
    <property type="project" value="TreeGrafter"/>
</dbReference>
<feature type="transmembrane region" description="Helical" evidence="8">
    <location>
        <begin position="346"/>
        <end position="366"/>
    </location>
</feature>
<dbReference type="EMBL" id="LGRX02026163">
    <property type="protein sequence ID" value="KAK3251251.1"/>
    <property type="molecule type" value="Genomic_DNA"/>
</dbReference>
<dbReference type="Proteomes" id="UP001190700">
    <property type="component" value="Unassembled WGS sequence"/>
</dbReference>
<dbReference type="PANTHER" id="PTHR20855">
    <property type="entry name" value="ADIPOR/PROGESTIN RECEPTOR-RELATED"/>
    <property type="match status" value="1"/>
</dbReference>
<evidence type="ECO:0000256" key="5">
    <source>
        <dbReference type="ARBA" id="ARBA00023136"/>
    </source>
</evidence>
<evidence type="ECO:0000256" key="2">
    <source>
        <dbReference type="ARBA" id="ARBA00007018"/>
    </source>
</evidence>
<proteinExistence type="inferred from homology"/>
<feature type="transmembrane region" description="Helical" evidence="8">
    <location>
        <begin position="249"/>
        <end position="269"/>
    </location>
</feature>
<keyword evidence="6" id="KW-0862">Zinc</keyword>
<reference evidence="9 10" key="1">
    <citation type="journal article" date="2015" name="Genome Biol. Evol.">
        <title>Comparative Genomics of a Bacterivorous Green Alga Reveals Evolutionary Causalities and Consequences of Phago-Mixotrophic Mode of Nutrition.</title>
        <authorList>
            <person name="Burns J.A."/>
            <person name="Paasch A."/>
            <person name="Narechania A."/>
            <person name="Kim E."/>
        </authorList>
    </citation>
    <scope>NUCLEOTIDE SEQUENCE [LARGE SCALE GENOMIC DNA]</scope>
    <source>
        <strain evidence="9 10">PLY_AMNH</strain>
    </source>
</reference>
<protein>
    <submittedName>
        <fullName evidence="9">Uncharacterized protein</fullName>
    </submittedName>
</protein>
<organism evidence="9 10">
    <name type="scientific">Cymbomonas tetramitiformis</name>
    <dbReference type="NCBI Taxonomy" id="36881"/>
    <lineage>
        <taxon>Eukaryota</taxon>
        <taxon>Viridiplantae</taxon>
        <taxon>Chlorophyta</taxon>
        <taxon>Pyramimonadophyceae</taxon>
        <taxon>Pyramimonadales</taxon>
        <taxon>Pyramimonadaceae</taxon>
        <taxon>Cymbomonas</taxon>
    </lineage>
</organism>
<dbReference type="GO" id="GO:0009744">
    <property type="term" value="P:response to sucrose"/>
    <property type="evidence" value="ECO:0007669"/>
    <property type="project" value="UniProtKB-ARBA"/>
</dbReference>
<evidence type="ECO:0000256" key="3">
    <source>
        <dbReference type="ARBA" id="ARBA00022692"/>
    </source>
</evidence>
<feature type="region of interest" description="Disordered" evidence="7">
    <location>
        <begin position="1"/>
        <end position="28"/>
    </location>
</feature>
<evidence type="ECO:0000256" key="7">
    <source>
        <dbReference type="SAM" id="MobiDB-lite"/>
    </source>
</evidence>
<evidence type="ECO:0000256" key="4">
    <source>
        <dbReference type="ARBA" id="ARBA00022989"/>
    </source>
</evidence>
<evidence type="ECO:0000313" key="9">
    <source>
        <dbReference type="EMBL" id="KAK3251251.1"/>
    </source>
</evidence>
<accession>A0AAE0CA49</accession>
<keyword evidence="6" id="KW-0479">Metal-binding</keyword>
<feature type="transmembrane region" description="Helical" evidence="8">
    <location>
        <begin position="378"/>
        <end position="399"/>
    </location>
</feature>
<comment type="similarity">
    <text evidence="2">Belongs to the ADIPOR family.</text>
</comment>
<keyword evidence="5 8" id="KW-0472">Membrane</keyword>
<dbReference type="GO" id="GO:0046872">
    <property type="term" value="F:metal ion binding"/>
    <property type="evidence" value="ECO:0007669"/>
    <property type="project" value="UniProtKB-KW"/>
</dbReference>
<comment type="caution">
    <text evidence="9">The sequence shown here is derived from an EMBL/GenBank/DDBJ whole genome shotgun (WGS) entry which is preliminary data.</text>
</comment>
<feature type="transmembrane region" description="Helical" evidence="8">
    <location>
        <begin position="312"/>
        <end position="334"/>
    </location>
</feature>
<name>A0AAE0CA49_9CHLO</name>
<dbReference type="PANTHER" id="PTHR20855:SF52">
    <property type="entry name" value="ADIPONECTIN RECEPTOR PROTEIN"/>
    <property type="match status" value="1"/>
</dbReference>
<feature type="transmembrane region" description="Helical" evidence="8">
    <location>
        <begin position="281"/>
        <end position="300"/>
    </location>
</feature>
<feature type="binding site" evidence="6">
    <location>
        <position position="267"/>
    </location>
    <ligand>
        <name>Zn(2+)</name>
        <dbReference type="ChEBI" id="CHEBI:29105"/>
    </ligand>
</feature>
<evidence type="ECO:0000256" key="8">
    <source>
        <dbReference type="SAM" id="Phobius"/>
    </source>
</evidence>
<feature type="transmembrane region" description="Helical" evidence="8">
    <location>
        <begin position="411"/>
        <end position="431"/>
    </location>
</feature>
<sequence>MSTKTLLVIPKAPRGGPQPGSPGPFNFSKQTDLVLRKRGRRTSETSKPAAESLGVYCLCFFHNAPAWLQDNQYVYDGYRANISKRDAALSIFRLHNETINIWTHLIGFLFFLGLGISFAWNFGQVAMPSAEDFHVDVTFDKLDKQKLGDLLESLHKSGSGSTGSAHPVFQSAKSRIPLANSTYLTLRQLLTSELNGEASWTEQDRFLDLVELQEAVGLDAPGDGSIVQNLLYDFHHHLASVDIASRVPLYIFLGGVMTCLFLSTFCHTFHCISRQAASMIWRLDYIGIVFLITCSFLPFVSYTFQCLPVWRFLYFSFIVLFGSLCLVVIMAERFQKAGTEGVRAKVFTALGLFGVIPILHQTFFVWHHLPSALYEVLWYEASMAVLHILGGLLFAYRFPERLFPGRLERPVFFLSSFGSASLRLLVLFGGVT</sequence>
<evidence type="ECO:0000313" key="10">
    <source>
        <dbReference type="Proteomes" id="UP001190700"/>
    </source>
</evidence>
<feature type="transmembrane region" description="Helical" evidence="8">
    <location>
        <begin position="101"/>
        <end position="120"/>
    </location>
</feature>
<evidence type="ECO:0000256" key="1">
    <source>
        <dbReference type="ARBA" id="ARBA00004141"/>
    </source>
</evidence>
<keyword evidence="3 8" id="KW-0812">Transmembrane</keyword>
<dbReference type="GO" id="GO:0016020">
    <property type="term" value="C:membrane"/>
    <property type="evidence" value="ECO:0007669"/>
    <property type="project" value="UniProtKB-SubCell"/>
</dbReference>
<evidence type="ECO:0000256" key="6">
    <source>
        <dbReference type="PIRSR" id="PIRSR604254-1"/>
    </source>
</evidence>
<dbReference type="InterPro" id="IPR004254">
    <property type="entry name" value="AdipoR/HlyIII-related"/>
</dbReference>
<keyword evidence="10" id="KW-1185">Reference proteome</keyword>